<comment type="caution">
    <text evidence="1">The sequence shown here is derived from an EMBL/GenBank/DDBJ whole genome shotgun (WGS) entry which is preliminary data.</text>
</comment>
<protein>
    <submittedName>
        <fullName evidence="1">Uncharacterized protein</fullName>
    </submittedName>
</protein>
<proteinExistence type="predicted"/>
<organism evidence="1 2">
    <name type="scientific">Daphnia sinensis</name>
    <dbReference type="NCBI Taxonomy" id="1820382"/>
    <lineage>
        <taxon>Eukaryota</taxon>
        <taxon>Metazoa</taxon>
        <taxon>Ecdysozoa</taxon>
        <taxon>Arthropoda</taxon>
        <taxon>Crustacea</taxon>
        <taxon>Branchiopoda</taxon>
        <taxon>Diplostraca</taxon>
        <taxon>Cladocera</taxon>
        <taxon>Anomopoda</taxon>
        <taxon>Daphniidae</taxon>
        <taxon>Daphnia</taxon>
        <taxon>Daphnia similis group</taxon>
    </lineage>
</organism>
<reference evidence="1 2" key="1">
    <citation type="submission" date="2022-05" db="EMBL/GenBank/DDBJ databases">
        <title>A multi-omics perspective on studying reproductive biology in Daphnia sinensis.</title>
        <authorList>
            <person name="Jia J."/>
        </authorList>
    </citation>
    <scope>NUCLEOTIDE SEQUENCE [LARGE SCALE GENOMIC DNA]</scope>
    <source>
        <strain evidence="1 2">WSL</strain>
    </source>
</reference>
<gene>
    <name evidence="1" type="ORF">GHT06_010762</name>
</gene>
<accession>A0AAD5L135</accession>
<dbReference type="Proteomes" id="UP000820818">
    <property type="component" value="Linkage Group LG2"/>
</dbReference>
<sequence>MLNAVEMKVLVEPNKYYNQNLLNILVDEFDSSSGESKSGQQTQATNSEKVFSRFLFQNVDCAMPSMVSRIHNVDIQFENLGLSDGQS</sequence>
<evidence type="ECO:0000313" key="1">
    <source>
        <dbReference type="EMBL" id="KAI9563304.1"/>
    </source>
</evidence>
<evidence type="ECO:0000313" key="2">
    <source>
        <dbReference type="Proteomes" id="UP000820818"/>
    </source>
</evidence>
<dbReference type="EMBL" id="WJBH02000002">
    <property type="protein sequence ID" value="KAI9563304.1"/>
    <property type="molecule type" value="Genomic_DNA"/>
</dbReference>
<name>A0AAD5L135_9CRUS</name>
<dbReference type="AlphaFoldDB" id="A0AAD5L135"/>
<keyword evidence="2" id="KW-1185">Reference proteome</keyword>